<dbReference type="PANTHER" id="PTHR19367">
    <property type="entry name" value="T-CELL RECEPTOR ALPHA CHAIN V REGION"/>
    <property type="match status" value="1"/>
</dbReference>
<dbReference type="Ensembl" id="ENSORLT00015019434.1">
    <property type="protein sequence ID" value="ENSORLP00015029829.1"/>
    <property type="gene ID" value="ENSORLG00015013191.1"/>
</dbReference>
<keyword evidence="2" id="KW-1064">Adaptive immunity</keyword>
<keyword evidence="5" id="KW-1279">T cell receptor</keyword>
<dbReference type="SMART" id="SM00406">
    <property type="entry name" value="IGv"/>
    <property type="match status" value="1"/>
</dbReference>
<dbReference type="InterPro" id="IPR036179">
    <property type="entry name" value="Ig-like_dom_sf"/>
</dbReference>
<dbReference type="PROSITE" id="PS50835">
    <property type="entry name" value="IG_LIKE"/>
    <property type="match status" value="1"/>
</dbReference>
<feature type="domain" description="Ig-like" evidence="6">
    <location>
        <begin position="4"/>
        <end position="114"/>
    </location>
</feature>
<dbReference type="AlphaFoldDB" id="A0A3P9JC48"/>
<accession>A0A3P9JC48</accession>
<evidence type="ECO:0000256" key="1">
    <source>
        <dbReference type="ARBA" id="ARBA00022729"/>
    </source>
</evidence>
<evidence type="ECO:0000256" key="2">
    <source>
        <dbReference type="ARBA" id="ARBA00023130"/>
    </source>
</evidence>
<dbReference type="Proteomes" id="UP000265200">
    <property type="component" value="Chromosome 17"/>
</dbReference>
<dbReference type="GO" id="GO:0002250">
    <property type="term" value="P:adaptive immune response"/>
    <property type="evidence" value="ECO:0007669"/>
    <property type="project" value="UniProtKB-KW"/>
</dbReference>
<keyword evidence="5" id="KW-0391">Immunity</keyword>
<name>A0A3P9JC48_ORYLA</name>
<reference evidence="7" key="3">
    <citation type="submission" date="2025-08" db="UniProtKB">
        <authorList>
            <consortium name="Ensembl"/>
        </authorList>
    </citation>
    <scope>IDENTIFICATION</scope>
    <source>
        <strain evidence="7">HSOK</strain>
    </source>
</reference>
<dbReference type="InterPro" id="IPR013106">
    <property type="entry name" value="Ig_V-set"/>
</dbReference>
<keyword evidence="3" id="KW-0675">Receptor</keyword>
<evidence type="ECO:0000256" key="4">
    <source>
        <dbReference type="ARBA" id="ARBA00023319"/>
    </source>
</evidence>
<dbReference type="Pfam" id="PF07686">
    <property type="entry name" value="V-set"/>
    <property type="match status" value="1"/>
</dbReference>
<protein>
    <recommendedName>
        <fullName evidence="6">Ig-like domain-containing protein</fullName>
    </recommendedName>
</protein>
<evidence type="ECO:0000313" key="7">
    <source>
        <dbReference type="Ensembl" id="ENSORLP00015029829.1"/>
    </source>
</evidence>
<organism evidence="7 8">
    <name type="scientific">Oryzias latipes</name>
    <name type="common">Japanese rice fish</name>
    <name type="synonym">Japanese killifish</name>
    <dbReference type="NCBI Taxonomy" id="8090"/>
    <lineage>
        <taxon>Eukaryota</taxon>
        <taxon>Metazoa</taxon>
        <taxon>Chordata</taxon>
        <taxon>Craniata</taxon>
        <taxon>Vertebrata</taxon>
        <taxon>Euteleostomi</taxon>
        <taxon>Actinopterygii</taxon>
        <taxon>Neopterygii</taxon>
        <taxon>Teleostei</taxon>
        <taxon>Neoteleostei</taxon>
        <taxon>Acanthomorphata</taxon>
        <taxon>Ovalentaria</taxon>
        <taxon>Atherinomorphae</taxon>
        <taxon>Beloniformes</taxon>
        <taxon>Adrianichthyidae</taxon>
        <taxon>Oryziinae</taxon>
        <taxon>Oryzias</taxon>
    </lineage>
</organism>
<sequence>GNKPQQKEEELHRTEGKSVTMKCNYQTSSSYIYLNWYKQDSDLQAPQFILWKGAKGYTDEHIRDKRYKSRTTDTSTELIIRELTLADTALYYCAVDTHKTLYKNLQTTQEHHISVTHNHDEKITAGILIDKKWVLAHGFSCIAWTTDKSRVVIEPTPDRSSIIALTDKFSCTKSRKMLKNLAGNKFFI</sequence>
<reference key="1">
    <citation type="journal article" date="2007" name="Nature">
        <title>The medaka draft genome and insights into vertebrate genome evolution.</title>
        <authorList>
            <person name="Kasahara M."/>
            <person name="Naruse K."/>
            <person name="Sasaki S."/>
            <person name="Nakatani Y."/>
            <person name="Qu W."/>
            <person name="Ahsan B."/>
            <person name="Yamada T."/>
            <person name="Nagayasu Y."/>
            <person name="Doi K."/>
            <person name="Kasai Y."/>
            <person name="Jindo T."/>
            <person name="Kobayashi D."/>
            <person name="Shimada A."/>
            <person name="Toyoda A."/>
            <person name="Kuroki Y."/>
            <person name="Fujiyama A."/>
            <person name="Sasaki T."/>
            <person name="Shimizu A."/>
            <person name="Asakawa S."/>
            <person name="Shimizu N."/>
            <person name="Hashimoto S."/>
            <person name="Yang J."/>
            <person name="Lee Y."/>
            <person name="Matsushima K."/>
            <person name="Sugano S."/>
            <person name="Sakaizumi M."/>
            <person name="Narita T."/>
            <person name="Ohishi K."/>
            <person name="Haga S."/>
            <person name="Ohta F."/>
            <person name="Nomoto H."/>
            <person name="Nogata K."/>
            <person name="Morishita T."/>
            <person name="Endo T."/>
            <person name="Shin-I T."/>
            <person name="Takeda H."/>
            <person name="Morishita S."/>
            <person name="Kohara Y."/>
        </authorList>
    </citation>
    <scope>NUCLEOTIDE SEQUENCE [LARGE SCALE GENOMIC DNA]</scope>
    <source>
        <strain>Hd-rR</strain>
    </source>
</reference>
<evidence type="ECO:0000256" key="5">
    <source>
        <dbReference type="ARBA" id="ARBA00043266"/>
    </source>
</evidence>
<evidence type="ECO:0000256" key="3">
    <source>
        <dbReference type="ARBA" id="ARBA00023170"/>
    </source>
</evidence>
<dbReference type="SUPFAM" id="SSF48726">
    <property type="entry name" value="Immunoglobulin"/>
    <property type="match status" value="1"/>
</dbReference>
<dbReference type="Gene3D" id="2.60.40.10">
    <property type="entry name" value="Immunoglobulins"/>
    <property type="match status" value="1"/>
</dbReference>
<evidence type="ECO:0000313" key="8">
    <source>
        <dbReference type="Proteomes" id="UP000265200"/>
    </source>
</evidence>
<keyword evidence="1" id="KW-0732">Signal</keyword>
<dbReference type="InterPro" id="IPR003599">
    <property type="entry name" value="Ig_sub"/>
</dbReference>
<dbReference type="InterPro" id="IPR013783">
    <property type="entry name" value="Ig-like_fold"/>
</dbReference>
<reference evidence="7 8" key="2">
    <citation type="submission" date="2017-04" db="EMBL/GenBank/DDBJ databases">
        <title>CpG methylation of centromeres and impact of large insertions on vertebrate speciation.</title>
        <authorList>
            <person name="Ichikawa K."/>
            <person name="Yoshimura J."/>
            <person name="Morishita S."/>
        </authorList>
    </citation>
    <scope>NUCLEOTIDE SEQUENCE</scope>
    <source>
        <strain evidence="7 8">HSOK</strain>
    </source>
</reference>
<reference evidence="7" key="4">
    <citation type="submission" date="2025-09" db="UniProtKB">
        <authorList>
            <consortium name="Ensembl"/>
        </authorList>
    </citation>
    <scope>IDENTIFICATION</scope>
    <source>
        <strain evidence="7">HSOK</strain>
    </source>
</reference>
<dbReference type="InterPro" id="IPR007110">
    <property type="entry name" value="Ig-like_dom"/>
</dbReference>
<evidence type="ECO:0000259" key="6">
    <source>
        <dbReference type="PROSITE" id="PS50835"/>
    </source>
</evidence>
<proteinExistence type="predicted"/>
<keyword evidence="4" id="KW-0393">Immunoglobulin domain</keyword>
<dbReference type="InterPro" id="IPR051287">
    <property type="entry name" value="TCR_variable_region"/>
</dbReference>
<dbReference type="SMART" id="SM00409">
    <property type="entry name" value="IG"/>
    <property type="match status" value="1"/>
</dbReference>
<dbReference type="GO" id="GO:0042101">
    <property type="term" value="C:T cell receptor complex"/>
    <property type="evidence" value="ECO:0007669"/>
    <property type="project" value="UniProtKB-KW"/>
</dbReference>
<dbReference type="PANTHER" id="PTHR19367:SF18">
    <property type="entry name" value="T CELL RECEPTOR ALPHA VARIABLE 16"/>
    <property type="match status" value="1"/>
</dbReference>